<evidence type="ECO:0000313" key="2">
    <source>
        <dbReference type="EMBL" id="MCD7465802.1"/>
    </source>
</evidence>
<dbReference type="Proteomes" id="UP000823775">
    <property type="component" value="Unassembled WGS sequence"/>
</dbReference>
<feature type="region of interest" description="Disordered" evidence="1">
    <location>
        <begin position="1"/>
        <end position="35"/>
    </location>
</feature>
<feature type="non-terminal residue" evidence="2">
    <location>
        <position position="1"/>
    </location>
</feature>
<evidence type="ECO:0000256" key="1">
    <source>
        <dbReference type="SAM" id="MobiDB-lite"/>
    </source>
</evidence>
<dbReference type="EMBL" id="JACEIK010001083">
    <property type="protein sequence ID" value="MCD7465802.1"/>
    <property type="molecule type" value="Genomic_DNA"/>
</dbReference>
<accession>A0ABS8T342</accession>
<organism evidence="2 3">
    <name type="scientific">Datura stramonium</name>
    <name type="common">Jimsonweed</name>
    <name type="synonym">Common thornapple</name>
    <dbReference type="NCBI Taxonomy" id="4076"/>
    <lineage>
        <taxon>Eukaryota</taxon>
        <taxon>Viridiplantae</taxon>
        <taxon>Streptophyta</taxon>
        <taxon>Embryophyta</taxon>
        <taxon>Tracheophyta</taxon>
        <taxon>Spermatophyta</taxon>
        <taxon>Magnoliopsida</taxon>
        <taxon>eudicotyledons</taxon>
        <taxon>Gunneridae</taxon>
        <taxon>Pentapetalae</taxon>
        <taxon>asterids</taxon>
        <taxon>lamiids</taxon>
        <taxon>Solanales</taxon>
        <taxon>Solanaceae</taxon>
        <taxon>Solanoideae</taxon>
        <taxon>Datureae</taxon>
        <taxon>Datura</taxon>
    </lineage>
</organism>
<protein>
    <submittedName>
        <fullName evidence="2">Uncharacterized protein</fullName>
    </submittedName>
</protein>
<gene>
    <name evidence="2" type="ORF">HAX54_001970</name>
</gene>
<feature type="non-terminal residue" evidence="2">
    <location>
        <position position="60"/>
    </location>
</feature>
<reference evidence="2 3" key="1">
    <citation type="journal article" date="2021" name="BMC Genomics">
        <title>Datura genome reveals duplications of psychoactive alkaloid biosynthetic genes and high mutation rate following tissue culture.</title>
        <authorList>
            <person name="Rajewski A."/>
            <person name="Carter-House D."/>
            <person name="Stajich J."/>
            <person name="Litt A."/>
        </authorList>
    </citation>
    <scope>NUCLEOTIDE SEQUENCE [LARGE SCALE GENOMIC DNA]</scope>
    <source>
        <strain evidence="2">AR-01</strain>
    </source>
</reference>
<comment type="caution">
    <text evidence="2">The sequence shown here is derived from an EMBL/GenBank/DDBJ whole genome shotgun (WGS) entry which is preliminary data.</text>
</comment>
<feature type="compositionally biased region" description="Polar residues" evidence="1">
    <location>
        <begin position="7"/>
        <end position="16"/>
    </location>
</feature>
<keyword evidence="3" id="KW-1185">Reference proteome</keyword>
<evidence type="ECO:0000313" key="3">
    <source>
        <dbReference type="Proteomes" id="UP000823775"/>
    </source>
</evidence>
<sequence>LEDRMNLLSSPMTTQKVIKEEDAPSPPNNADDEDIEGGMEEDILKETFQGILLSSEGLEE</sequence>
<proteinExistence type="predicted"/>
<name>A0ABS8T342_DATST</name>